<dbReference type="Proteomes" id="UP000018692">
    <property type="component" value="Unassembled WGS sequence"/>
</dbReference>
<evidence type="ECO:0000256" key="1">
    <source>
        <dbReference type="SAM" id="Phobius"/>
    </source>
</evidence>
<organism evidence="3 4">
    <name type="scientific">Lactococcus garvieae TRF1</name>
    <dbReference type="NCBI Taxonomy" id="1380772"/>
    <lineage>
        <taxon>Bacteria</taxon>
        <taxon>Bacillati</taxon>
        <taxon>Bacillota</taxon>
        <taxon>Bacilli</taxon>
        <taxon>Lactobacillales</taxon>
        <taxon>Streptococcaceae</taxon>
        <taxon>Lactococcus</taxon>
    </lineage>
</organism>
<name>V8AN30_9LACT</name>
<reference evidence="3 4" key="1">
    <citation type="submission" date="2013-07" db="EMBL/GenBank/DDBJ databases">
        <title>Isolation of Lactococcus garvieae strain TRF1 from the fecal material of a timber rattlesnake.</title>
        <authorList>
            <person name="McLaughlin R.W."/>
            <person name="Cochran P.A."/>
            <person name="Dowd S.E."/>
        </authorList>
    </citation>
    <scope>NUCLEOTIDE SEQUENCE [LARGE SCALE GENOMIC DNA]</scope>
    <source>
        <strain evidence="3 4">TRF1</strain>
    </source>
</reference>
<evidence type="ECO:0000259" key="2">
    <source>
        <dbReference type="Pfam" id="PF04024"/>
    </source>
</evidence>
<accession>V8AN30</accession>
<dbReference type="Pfam" id="PF04024">
    <property type="entry name" value="PspC"/>
    <property type="match status" value="1"/>
</dbReference>
<feature type="domain" description="Phage shock protein PspC N-terminal" evidence="2">
    <location>
        <begin position="4"/>
        <end position="64"/>
    </location>
</feature>
<keyword evidence="1" id="KW-0812">Transmembrane</keyword>
<keyword evidence="1" id="KW-1133">Transmembrane helix</keyword>
<comment type="caution">
    <text evidence="3">The sequence shown here is derived from an EMBL/GenBank/DDBJ whole genome shotgun (WGS) entry which is preliminary data.</text>
</comment>
<keyword evidence="1" id="KW-0472">Membrane</keyword>
<dbReference type="InterPro" id="IPR007168">
    <property type="entry name" value="Phageshock_PspC_N"/>
</dbReference>
<gene>
    <name evidence="3" type="ORF">N568_0108155</name>
</gene>
<proteinExistence type="predicted"/>
<sequence length="73" mass="8140">MSQRQLTKSSSNRMFTGTIAGVGEYFGLSRDIITLMRILYVFFALGSFGTLALVYIVASWLIPSLINHSKDSF</sequence>
<evidence type="ECO:0000313" key="3">
    <source>
        <dbReference type="EMBL" id="ETD04369.1"/>
    </source>
</evidence>
<feature type="transmembrane region" description="Helical" evidence="1">
    <location>
        <begin position="38"/>
        <end position="62"/>
    </location>
</feature>
<dbReference type="AlphaFoldDB" id="V8AN30"/>
<evidence type="ECO:0000313" key="4">
    <source>
        <dbReference type="Proteomes" id="UP000018692"/>
    </source>
</evidence>
<protein>
    <submittedName>
        <fullName evidence="3">Stress-responsive transcriptional regulator, PspC family</fullName>
    </submittedName>
</protein>
<dbReference type="EMBL" id="AVFE01000029">
    <property type="protein sequence ID" value="ETD04369.1"/>
    <property type="molecule type" value="Genomic_DNA"/>
</dbReference>
<dbReference type="PATRIC" id="fig|1380772.3.peg.1568"/>